<dbReference type="AlphaFoldDB" id="A0A7W7PJB1"/>
<comment type="caution">
    <text evidence="1">The sequence shown here is derived from an EMBL/GenBank/DDBJ whole genome shotgun (WGS) entry which is preliminary data.</text>
</comment>
<evidence type="ECO:0000313" key="1">
    <source>
        <dbReference type="EMBL" id="MBB4891228.1"/>
    </source>
</evidence>
<name>A0A7W7PJB1_9ACTN</name>
<protein>
    <submittedName>
        <fullName evidence="1">Uncharacterized protein</fullName>
    </submittedName>
</protein>
<organism evidence="1 2">
    <name type="scientific">Streptomyces olivoverticillatus</name>
    <dbReference type="NCBI Taxonomy" id="66427"/>
    <lineage>
        <taxon>Bacteria</taxon>
        <taxon>Bacillati</taxon>
        <taxon>Actinomycetota</taxon>
        <taxon>Actinomycetes</taxon>
        <taxon>Kitasatosporales</taxon>
        <taxon>Streptomycetaceae</taxon>
        <taxon>Streptomyces</taxon>
    </lineage>
</organism>
<evidence type="ECO:0000313" key="2">
    <source>
        <dbReference type="Proteomes" id="UP000556084"/>
    </source>
</evidence>
<gene>
    <name evidence="1" type="ORF">FHS39_000228</name>
</gene>
<dbReference type="RefSeq" id="WP_184345855.1">
    <property type="nucleotide sequence ID" value="NZ_JACHJH010000001.1"/>
</dbReference>
<dbReference type="Proteomes" id="UP000556084">
    <property type="component" value="Unassembled WGS sequence"/>
</dbReference>
<accession>A0A7W7PJB1</accession>
<sequence length="245" mass="27554">MTTATAHRTFSVELPETFTETWNRIDGITVTDRTISINPSQYFFRYENPSWLLVDWDLVHTGLLDAAETSEQAIEQRALEFVQAHGRPTDDPAKVLETAYEVAAYLFRDEYVGIGGLDVTARETKALREATTIMALNRVEQDGHLSNVGPCWFFPVATSVVYGFTEDEGRKVDELYHGGWFNETRRRESVLAHAALGGRLVHGCQASADMMGGCVLAYGTDLEQFRTELSEMKNDWMDRVAAMGR</sequence>
<dbReference type="EMBL" id="JACHJH010000001">
    <property type="protein sequence ID" value="MBB4891228.1"/>
    <property type="molecule type" value="Genomic_DNA"/>
</dbReference>
<reference evidence="1 2" key="1">
    <citation type="submission" date="2020-08" db="EMBL/GenBank/DDBJ databases">
        <title>Genomic Encyclopedia of Type Strains, Phase III (KMG-III): the genomes of soil and plant-associated and newly described type strains.</title>
        <authorList>
            <person name="Whitman W."/>
        </authorList>
    </citation>
    <scope>NUCLEOTIDE SEQUENCE [LARGE SCALE GENOMIC DNA]</scope>
    <source>
        <strain evidence="1 2">CECT 3266</strain>
    </source>
</reference>
<proteinExistence type="predicted"/>
<keyword evidence="2" id="KW-1185">Reference proteome</keyword>